<comment type="caution">
    <text evidence="2">The sequence shown here is derived from an EMBL/GenBank/DDBJ whole genome shotgun (WGS) entry which is preliminary data.</text>
</comment>
<keyword evidence="1" id="KW-0732">Signal</keyword>
<feature type="chain" id="PRO_5045789435" evidence="1">
    <location>
        <begin position="18"/>
        <end position="149"/>
    </location>
</feature>
<accession>A0ABQ9P1C1</accession>
<sequence>MRLSIATVLTLAGFSIASLAPRQGGCSADNCARAVTGTRRGDPARSSARADCSSFFARTVTVTVGNTETITQTPTPTAVPTYATACSGAARYSSACSCFGVTASTSTVTVTPPPACPTDQTECSPGACADLLTDPDNCGACVPSRMDLQ</sequence>
<feature type="signal peptide" evidence="1">
    <location>
        <begin position="1"/>
        <end position="17"/>
    </location>
</feature>
<evidence type="ECO:0000256" key="1">
    <source>
        <dbReference type="SAM" id="SignalP"/>
    </source>
</evidence>
<evidence type="ECO:0000313" key="2">
    <source>
        <dbReference type="EMBL" id="KAJ9667101.1"/>
    </source>
</evidence>
<name>A0ABQ9P1C1_9PEZI</name>
<evidence type="ECO:0000313" key="3">
    <source>
        <dbReference type="Proteomes" id="UP001172684"/>
    </source>
</evidence>
<dbReference type="EMBL" id="JAPDRL010000014">
    <property type="protein sequence ID" value="KAJ9667101.1"/>
    <property type="molecule type" value="Genomic_DNA"/>
</dbReference>
<keyword evidence="3" id="KW-1185">Reference proteome</keyword>
<protein>
    <submittedName>
        <fullName evidence="2">Uncharacterized protein</fullName>
    </submittedName>
</protein>
<reference evidence="2" key="1">
    <citation type="submission" date="2022-10" db="EMBL/GenBank/DDBJ databases">
        <title>Culturing micro-colonial fungi from biological soil crusts in the Mojave desert and describing Neophaeococcomyces mojavensis, and introducing the new genera and species Taxawa tesnikishii.</title>
        <authorList>
            <person name="Kurbessoian T."/>
            <person name="Stajich J.E."/>
        </authorList>
    </citation>
    <scope>NUCLEOTIDE SEQUENCE</scope>
    <source>
        <strain evidence="2">TK_1</strain>
    </source>
</reference>
<organism evidence="2 3">
    <name type="scientific">Coniosporium apollinis</name>
    <dbReference type="NCBI Taxonomy" id="61459"/>
    <lineage>
        <taxon>Eukaryota</taxon>
        <taxon>Fungi</taxon>
        <taxon>Dikarya</taxon>
        <taxon>Ascomycota</taxon>
        <taxon>Pezizomycotina</taxon>
        <taxon>Dothideomycetes</taxon>
        <taxon>Dothideomycetes incertae sedis</taxon>
        <taxon>Coniosporium</taxon>
    </lineage>
</organism>
<dbReference type="Proteomes" id="UP001172684">
    <property type="component" value="Unassembled WGS sequence"/>
</dbReference>
<gene>
    <name evidence="2" type="ORF">H2201_002620</name>
</gene>
<proteinExistence type="predicted"/>